<dbReference type="Pfam" id="PF00467">
    <property type="entry name" value="KOW"/>
    <property type="match status" value="1"/>
</dbReference>
<dbReference type="EMBL" id="BJXN01000011">
    <property type="protein sequence ID" value="GEM90293.1"/>
    <property type="molecule type" value="Genomic_DNA"/>
</dbReference>
<dbReference type="InterPro" id="IPR003256">
    <property type="entry name" value="Ribosomal_uL24"/>
</dbReference>
<dbReference type="PANTHER" id="PTHR12903">
    <property type="entry name" value="MITOCHONDRIAL RIBOSOMAL PROTEIN L24"/>
    <property type="match status" value="1"/>
</dbReference>
<dbReference type="GO" id="GO:0006412">
    <property type="term" value="P:translation"/>
    <property type="evidence" value="ECO:0007669"/>
    <property type="project" value="UniProtKB-UniRule"/>
</dbReference>
<dbReference type="GO" id="GO:0019843">
    <property type="term" value="F:rRNA binding"/>
    <property type="evidence" value="ECO:0007669"/>
    <property type="project" value="UniProtKB-UniRule"/>
</dbReference>
<dbReference type="SMART" id="SM00739">
    <property type="entry name" value="KOW"/>
    <property type="match status" value="1"/>
</dbReference>
<dbReference type="CDD" id="cd06089">
    <property type="entry name" value="KOW_RPL26"/>
    <property type="match status" value="1"/>
</dbReference>
<gene>
    <name evidence="5 8" type="primary">rplX</name>
    <name evidence="8" type="ORF">ODE01S_17270</name>
</gene>
<comment type="caution">
    <text evidence="8">The sequence shown here is derived from an EMBL/GenBank/DDBJ whole genome shotgun (WGS) entry which is preliminary data.</text>
</comment>
<dbReference type="OrthoDB" id="9807419at2"/>
<comment type="function">
    <text evidence="5">One of two assembly initiator proteins, it binds directly to the 5'-end of the 23S rRNA, where it nucleates assembly of the 50S subunit.</text>
</comment>
<dbReference type="Gene3D" id="2.30.30.30">
    <property type="match status" value="1"/>
</dbReference>
<evidence type="ECO:0000256" key="5">
    <source>
        <dbReference type="HAMAP-Rule" id="MF_01326"/>
    </source>
</evidence>
<protein>
    <recommendedName>
        <fullName evidence="4 5">Large ribosomal subunit protein uL24</fullName>
    </recommendedName>
</protein>
<keyword evidence="5" id="KW-0694">RNA-binding</keyword>
<dbReference type="GO" id="GO:0003735">
    <property type="term" value="F:structural constituent of ribosome"/>
    <property type="evidence" value="ECO:0007669"/>
    <property type="project" value="InterPro"/>
</dbReference>
<evidence type="ECO:0000256" key="1">
    <source>
        <dbReference type="ARBA" id="ARBA00010618"/>
    </source>
</evidence>
<dbReference type="HAMAP" id="MF_01326_B">
    <property type="entry name" value="Ribosomal_uL24_B"/>
    <property type="match status" value="1"/>
</dbReference>
<dbReference type="InterPro" id="IPR005824">
    <property type="entry name" value="KOW"/>
</dbReference>
<dbReference type="InterPro" id="IPR008991">
    <property type="entry name" value="Translation_prot_SH3-like_sf"/>
</dbReference>
<dbReference type="InterPro" id="IPR057264">
    <property type="entry name" value="Ribosomal_uL24_C"/>
</dbReference>
<comment type="similarity">
    <text evidence="1 5 6">Belongs to the universal ribosomal protein uL24 family.</text>
</comment>
<keyword evidence="3 5" id="KW-0687">Ribonucleoprotein</keyword>
<feature type="domain" description="KOW" evidence="7">
    <location>
        <begin position="6"/>
        <end position="33"/>
    </location>
</feature>
<dbReference type="AlphaFoldDB" id="A0A511RKV5"/>
<dbReference type="SUPFAM" id="SSF50104">
    <property type="entry name" value="Translation proteins SH3-like domain"/>
    <property type="match status" value="1"/>
</dbReference>
<evidence type="ECO:0000256" key="2">
    <source>
        <dbReference type="ARBA" id="ARBA00022980"/>
    </source>
</evidence>
<dbReference type="RefSeq" id="WP_147147899.1">
    <property type="nucleotide sequence ID" value="NZ_BJXN01000011.1"/>
</dbReference>
<name>A0A511RKV5_9DEIN</name>
<dbReference type="Pfam" id="PF17136">
    <property type="entry name" value="ribosomal_L24"/>
    <property type="match status" value="1"/>
</dbReference>
<dbReference type="GO" id="GO:0005840">
    <property type="term" value="C:ribosome"/>
    <property type="evidence" value="ECO:0007669"/>
    <property type="project" value="UniProtKB-KW"/>
</dbReference>
<dbReference type="InterPro" id="IPR005825">
    <property type="entry name" value="Ribosomal_uL24_CS"/>
</dbReference>
<comment type="function">
    <text evidence="5">One of the proteins that surrounds the polypeptide exit tunnel on the outside of the subunit.</text>
</comment>
<sequence>MQPKLHVKKGDNVVVVSGKDRGKTGRVIAVYPRKQRVVVEGVNVVKKAMRATPDNPQGGFHEMEAPVHASKVRPVCPSCGKPVRVKKKLIEEEGKVRRIRVCNHCGAALDEE</sequence>
<evidence type="ECO:0000256" key="4">
    <source>
        <dbReference type="ARBA" id="ARBA00035206"/>
    </source>
</evidence>
<dbReference type="Proteomes" id="UP000321827">
    <property type="component" value="Unassembled WGS sequence"/>
</dbReference>
<evidence type="ECO:0000313" key="9">
    <source>
        <dbReference type="Proteomes" id="UP000321827"/>
    </source>
</evidence>
<dbReference type="NCBIfam" id="TIGR01079">
    <property type="entry name" value="rplX_bact"/>
    <property type="match status" value="1"/>
</dbReference>
<organism evidence="8 9">
    <name type="scientific">Oceanithermus desulfurans NBRC 100063</name>
    <dbReference type="NCBI Taxonomy" id="1227550"/>
    <lineage>
        <taxon>Bacteria</taxon>
        <taxon>Thermotogati</taxon>
        <taxon>Deinococcota</taxon>
        <taxon>Deinococci</taxon>
        <taxon>Thermales</taxon>
        <taxon>Thermaceae</taxon>
        <taxon>Oceanithermus</taxon>
    </lineage>
</organism>
<dbReference type="PROSITE" id="PS01108">
    <property type="entry name" value="RIBOSOMAL_L24"/>
    <property type="match status" value="1"/>
</dbReference>
<reference evidence="8 9" key="1">
    <citation type="submission" date="2019-07" db="EMBL/GenBank/DDBJ databases">
        <title>Whole genome shotgun sequence of Oceanithermus desulfurans NBRC 100063.</title>
        <authorList>
            <person name="Hosoyama A."/>
            <person name="Uohara A."/>
            <person name="Ohji S."/>
            <person name="Ichikawa N."/>
        </authorList>
    </citation>
    <scope>NUCLEOTIDE SEQUENCE [LARGE SCALE GENOMIC DNA]</scope>
    <source>
        <strain evidence="8 9">NBRC 100063</strain>
    </source>
</reference>
<dbReference type="GO" id="GO:1990904">
    <property type="term" value="C:ribonucleoprotein complex"/>
    <property type="evidence" value="ECO:0007669"/>
    <property type="project" value="UniProtKB-KW"/>
</dbReference>
<accession>A0A511RKV5</accession>
<dbReference type="InterPro" id="IPR041988">
    <property type="entry name" value="Ribosomal_uL24_KOW"/>
</dbReference>
<keyword evidence="2 5" id="KW-0689">Ribosomal protein</keyword>
<evidence type="ECO:0000259" key="7">
    <source>
        <dbReference type="SMART" id="SM00739"/>
    </source>
</evidence>
<evidence type="ECO:0000313" key="8">
    <source>
        <dbReference type="EMBL" id="GEM90293.1"/>
    </source>
</evidence>
<keyword evidence="5" id="KW-0699">rRNA-binding</keyword>
<evidence type="ECO:0000256" key="6">
    <source>
        <dbReference type="RuleBase" id="RU003477"/>
    </source>
</evidence>
<evidence type="ECO:0000256" key="3">
    <source>
        <dbReference type="ARBA" id="ARBA00023274"/>
    </source>
</evidence>
<comment type="subunit">
    <text evidence="5">Part of the 50S ribosomal subunit.</text>
</comment>
<dbReference type="InterPro" id="IPR014722">
    <property type="entry name" value="Rib_uL2_dom2"/>
</dbReference>
<proteinExistence type="inferred from homology"/>